<evidence type="ECO:0000313" key="15">
    <source>
        <dbReference type="EMBL" id="KAH1063632.1"/>
    </source>
</evidence>
<dbReference type="SUPFAM" id="SSF52047">
    <property type="entry name" value="RNI-like"/>
    <property type="match status" value="2"/>
</dbReference>
<dbReference type="InterPro" id="IPR046956">
    <property type="entry name" value="RLP23-like"/>
</dbReference>
<evidence type="ECO:0000256" key="9">
    <source>
        <dbReference type="ARBA" id="ARBA00023136"/>
    </source>
</evidence>
<comment type="caution">
    <text evidence="15">The sequence shown here is derived from an EMBL/GenBank/DDBJ whole genome shotgun (WGS) entry which is preliminary data.</text>
</comment>
<comment type="similarity">
    <text evidence="2">Belongs to the RLP family.</text>
</comment>
<keyword evidence="10" id="KW-0675">Receptor</keyword>
<keyword evidence="9 12" id="KW-0472">Membrane</keyword>
<dbReference type="AlphaFoldDB" id="A0A9D3UWC5"/>
<dbReference type="SMART" id="SM00369">
    <property type="entry name" value="LRR_TYP"/>
    <property type="match status" value="9"/>
</dbReference>
<keyword evidence="8 12" id="KW-1133">Transmembrane helix</keyword>
<evidence type="ECO:0000259" key="14">
    <source>
        <dbReference type="Pfam" id="PF08263"/>
    </source>
</evidence>
<protein>
    <recommendedName>
        <fullName evidence="14">Leucine-rich repeat-containing N-terminal plant-type domain-containing protein</fullName>
    </recommendedName>
</protein>
<gene>
    <name evidence="15" type="ORF">J1N35_028619</name>
</gene>
<keyword evidence="7" id="KW-0677">Repeat</keyword>
<keyword evidence="3" id="KW-1003">Cell membrane</keyword>
<dbReference type="Pfam" id="PF00560">
    <property type="entry name" value="LRR_1"/>
    <property type="match status" value="10"/>
</dbReference>
<dbReference type="FunFam" id="3.80.10.10:FF:000213">
    <property type="entry name" value="Tyrosine-sulfated glycopeptide receptor 1"/>
    <property type="match status" value="1"/>
</dbReference>
<evidence type="ECO:0000256" key="1">
    <source>
        <dbReference type="ARBA" id="ARBA00004251"/>
    </source>
</evidence>
<dbReference type="Pfam" id="PF08263">
    <property type="entry name" value="LRRNT_2"/>
    <property type="match status" value="1"/>
</dbReference>
<evidence type="ECO:0000256" key="4">
    <source>
        <dbReference type="ARBA" id="ARBA00022614"/>
    </source>
</evidence>
<dbReference type="InterPro" id="IPR032675">
    <property type="entry name" value="LRR_dom_sf"/>
</dbReference>
<evidence type="ECO:0000256" key="7">
    <source>
        <dbReference type="ARBA" id="ARBA00022737"/>
    </source>
</evidence>
<dbReference type="EMBL" id="JAIQCV010000009">
    <property type="protein sequence ID" value="KAH1063632.1"/>
    <property type="molecule type" value="Genomic_DNA"/>
</dbReference>
<dbReference type="InterPro" id="IPR001611">
    <property type="entry name" value="Leu-rich_rpt"/>
</dbReference>
<evidence type="ECO:0000256" key="11">
    <source>
        <dbReference type="ARBA" id="ARBA00023180"/>
    </source>
</evidence>
<dbReference type="PROSITE" id="PS51450">
    <property type="entry name" value="LRR"/>
    <property type="match status" value="1"/>
</dbReference>
<evidence type="ECO:0000256" key="3">
    <source>
        <dbReference type="ARBA" id="ARBA00022475"/>
    </source>
</evidence>
<evidence type="ECO:0000256" key="5">
    <source>
        <dbReference type="ARBA" id="ARBA00022692"/>
    </source>
</evidence>
<keyword evidence="4" id="KW-0433">Leucine-rich repeat</keyword>
<feature type="signal peptide" evidence="13">
    <location>
        <begin position="1"/>
        <end position="19"/>
    </location>
</feature>
<dbReference type="InterPro" id="IPR013210">
    <property type="entry name" value="LRR_N_plant-typ"/>
</dbReference>
<evidence type="ECO:0000256" key="8">
    <source>
        <dbReference type="ARBA" id="ARBA00022989"/>
    </source>
</evidence>
<dbReference type="FunFam" id="3.80.10.10:FF:000095">
    <property type="entry name" value="LRR receptor-like serine/threonine-protein kinase GSO1"/>
    <property type="match status" value="1"/>
</dbReference>
<reference evidence="15 16" key="1">
    <citation type="journal article" date="2021" name="Plant Biotechnol. J.">
        <title>Multi-omics assisted identification of the key and species-specific regulatory components of drought-tolerant mechanisms in Gossypium stocksii.</title>
        <authorList>
            <person name="Yu D."/>
            <person name="Ke L."/>
            <person name="Zhang D."/>
            <person name="Wu Y."/>
            <person name="Sun Y."/>
            <person name="Mei J."/>
            <person name="Sun J."/>
            <person name="Sun Y."/>
        </authorList>
    </citation>
    <scope>NUCLEOTIDE SEQUENCE [LARGE SCALE GENOMIC DNA]</scope>
    <source>
        <strain evidence="16">cv. E1</strain>
        <tissue evidence="15">Leaf</tissue>
    </source>
</reference>
<dbReference type="GO" id="GO:0005886">
    <property type="term" value="C:plasma membrane"/>
    <property type="evidence" value="ECO:0007669"/>
    <property type="project" value="UniProtKB-SubCell"/>
</dbReference>
<keyword evidence="16" id="KW-1185">Reference proteome</keyword>
<evidence type="ECO:0000256" key="10">
    <source>
        <dbReference type="ARBA" id="ARBA00023170"/>
    </source>
</evidence>
<evidence type="ECO:0000313" key="16">
    <source>
        <dbReference type="Proteomes" id="UP000828251"/>
    </source>
</evidence>
<dbReference type="PRINTS" id="PR00019">
    <property type="entry name" value="LEURICHRPT"/>
</dbReference>
<evidence type="ECO:0000256" key="6">
    <source>
        <dbReference type="ARBA" id="ARBA00022729"/>
    </source>
</evidence>
<evidence type="ECO:0000256" key="12">
    <source>
        <dbReference type="SAM" id="Phobius"/>
    </source>
</evidence>
<sequence>MVYLILTFLLGFFNSSLLSLSLVLPPTHLCRPEQSSALLNFKSNLSASISNCGRELHVPSFRKTDSWDEGTDCCKWEGVVCNKKGNVIGLDLSCSGLSGSLLSNSSLFSLQNLRWLNLAGNYFGNSEIPSEFGKLRSLTYLNLSDTGLTGLVPPEISLLSELVSLDLGQNYPLLFRNHDFNMLVQNLTKLEIMVLDGMNLSLVVPYSFLNLTISLKHLSLSHCYLQGNFPTQVFHLPYLQNIFLCSNPNLTGYLPETNWSGPLRLLDVSGTSFSKGLPDSIGNLKHLKTLNLDSCVFMGSIPSALGNLTKITFLDISGNMLQGQIPDVFGNLKVLSFMDFSSNNFSSVLPSSAFNLTSLTFMDFSSNFLQGTLPNNISGLSYLRKLHLYANLLSGGVPGWLFSLPSLEYLDLHSNKLNGPIDPIQEPNFVLLNLTSLDLSFNNLSGNIKSCMLVKLRNLSSLDLSHNSFLSLTSCNNGANSTLPMIIEFHFSSCNMQRFPNFLNASKYLQVIDLSNNQIHGSITKWEAEGWENLVTLNLSMNFLTSVEQIPGKHLFVLDLRSNSLQGPLPTPPQNLSYLLISNNELVGEIPSKICNLSFLSVLDLSKNKLGGTIPDCFGTFGDQLYVILRTLNLNGNQLEGSIPQSLKNCYNLEVLDLGNNNINDTFPYWLGTLTNLEVLVLRSNRFHGDIQGTFSFSSLQMIDLSRNEFTGHIPPELFENLNSMKDIQVDKSGPEYIGGDYYQDSVTVTMKGSDFELARILTIFTIIDFSSNRFKGPIPKAIGELNSLIVLNFSHNSLTGNIPPSLGKLAALESLDLSSNKLQGRIPMQLTNLTFLGALNLSHNNLEGPIPLANHFDTFTNDSFAGNPGLCGFPLSKTCGKDQEPKSPPSTVADESEIALIWKIAAMGYGSGVVLGLSMGYIVFTTGRPRWVVKMIKRNPEKRMRRRIHRNGRRED</sequence>
<evidence type="ECO:0000256" key="13">
    <source>
        <dbReference type="SAM" id="SignalP"/>
    </source>
</evidence>
<dbReference type="Proteomes" id="UP000828251">
    <property type="component" value="Unassembled WGS sequence"/>
</dbReference>
<comment type="subcellular location">
    <subcellularLocation>
        <location evidence="1">Cell membrane</location>
        <topology evidence="1">Single-pass type I membrane protein</topology>
    </subcellularLocation>
</comment>
<feature type="domain" description="Leucine-rich repeat-containing N-terminal plant-type" evidence="14">
    <location>
        <begin position="33"/>
        <end position="82"/>
    </location>
</feature>
<name>A0A9D3UWC5_9ROSI</name>
<keyword evidence="5 12" id="KW-0812">Transmembrane</keyword>
<keyword evidence="11" id="KW-0325">Glycoprotein</keyword>
<dbReference type="InterPro" id="IPR003591">
    <property type="entry name" value="Leu-rich_rpt_typical-subtyp"/>
</dbReference>
<accession>A0A9D3UWC5</accession>
<dbReference type="PANTHER" id="PTHR48061:SF46">
    <property type="entry name" value="LEUCINE-RICH REPEAT-CONTAINING N-TERMINAL PLANT-TYPE DOMAIN-CONTAINING PROTEIN"/>
    <property type="match status" value="1"/>
</dbReference>
<dbReference type="PANTHER" id="PTHR48061">
    <property type="entry name" value="LEUCINE-RICH REPEAT RECEPTOR PROTEIN KINASE EMS1-LIKE-RELATED"/>
    <property type="match status" value="1"/>
</dbReference>
<dbReference type="OrthoDB" id="676979at2759"/>
<organism evidence="15 16">
    <name type="scientific">Gossypium stocksii</name>
    <dbReference type="NCBI Taxonomy" id="47602"/>
    <lineage>
        <taxon>Eukaryota</taxon>
        <taxon>Viridiplantae</taxon>
        <taxon>Streptophyta</taxon>
        <taxon>Embryophyta</taxon>
        <taxon>Tracheophyta</taxon>
        <taxon>Spermatophyta</taxon>
        <taxon>Magnoliopsida</taxon>
        <taxon>eudicotyledons</taxon>
        <taxon>Gunneridae</taxon>
        <taxon>Pentapetalae</taxon>
        <taxon>rosids</taxon>
        <taxon>malvids</taxon>
        <taxon>Malvales</taxon>
        <taxon>Malvaceae</taxon>
        <taxon>Malvoideae</taxon>
        <taxon>Gossypium</taxon>
    </lineage>
</organism>
<feature type="chain" id="PRO_5038757574" description="Leucine-rich repeat-containing N-terminal plant-type domain-containing protein" evidence="13">
    <location>
        <begin position="20"/>
        <end position="957"/>
    </location>
</feature>
<dbReference type="Gene3D" id="3.80.10.10">
    <property type="entry name" value="Ribonuclease Inhibitor"/>
    <property type="match status" value="5"/>
</dbReference>
<keyword evidence="6 13" id="KW-0732">Signal</keyword>
<feature type="transmembrane region" description="Helical" evidence="12">
    <location>
        <begin position="901"/>
        <end position="925"/>
    </location>
</feature>
<proteinExistence type="inferred from homology"/>
<dbReference type="Pfam" id="PF13855">
    <property type="entry name" value="LRR_8"/>
    <property type="match status" value="3"/>
</dbReference>
<dbReference type="SMART" id="SM00365">
    <property type="entry name" value="LRR_SD22"/>
    <property type="match status" value="9"/>
</dbReference>
<evidence type="ECO:0000256" key="2">
    <source>
        <dbReference type="ARBA" id="ARBA00009592"/>
    </source>
</evidence>